<proteinExistence type="predicted"/>
<dbReference type="EMBL" id="MH248138">
    <property type="protein sequence ID" value="AWY08606.1"/>
    <property type="molecule type" value="Genomic_DNA"/>
</dbReference>
<reference evidence="1 2" key="1">
    <citation type="submission" date="2018-04" db="EMBL/GenBank/DDBJ databases">
        <authorList>
            <person name="Go L.Y."/>
            <person name="Mitchell J.A."/>
        </authorList>
    </citation>
    <scope>NUCLEOTIDE SEQUENCE [LARGE SCALE GENOMIC DNA]</scope>
</reference>
<protein>
    <submittedName>
        <fullName evidence="1">Uncharacterized protein</fullName>
    </submittedName>
</protein>
<gene>
    <name evidence="1" type="ORF">Alexandra_192</name>
</gene>
<sequence>MQYCCAQPDFRKFPARSDRLRWNFLYDSSKGEMDINSVPNMMRTARACLSAATMLGITTPVQGVANDGTIYANTMPFRMAADYPVPTLTALFSSNTTVVPYPRIISDDPAYTYATVPSGSTGQTHTLYTVTEKYKNRTFTVRCAPVYAQGLGASYYGNTSNSMMNGESGVELDLTMRAPLSNISGQYNYAIQDVVRNIDFTHGAVPRFVYFGGPVMSYLRQVHIPLKEHTLRFLSSDPPEIVNLDRMIHVQDSTMFVLDDKDFEPSKTDIEPGTNLRVAPKGWTHSLSL</sequence>
<evidence type="ECO:0000313" key="2">
    <source>
        <dbReference type="Proteomes" id="UP000251795"/>
    </source>
</evidence>
<name>A0A2Z4QFV2_9CAUD</name>
<dbReference type="Proteomes" id="UP000251795">
    <property type="component" value="Segment"/>
</dbReference>
<organism evidence="1 2">
    <name type="scientific">Erwinia phage vB_EamM_Alexandra</name>
    <dbReference type="NCBI Taxonomy" id="2201424"/>
    <lineage>
        <taxon>Viruses</taxon>
        <taxon>Duplodnaviria</taxon>
        <taxon>Heunggongvirae</taxon>
        <taxon>Uroviricota</taxon>
        <taxon>Caudoviricetes</taxon>
        <taxon>Alexandravirus</taxon>
        <taxon>Alexandravirus alexandra</taxon>
    </lineage>
</organism>
<accession>A0A2Z4QFV2</accession>
<evidence type="ECO:0000313" key="1">
    <source>
        <dbReference type="EMBL" id="AWY08606.1"/>
    </source>
</evidence>
<keyword evidence="2" id="KW-1185">Reference proteome</keyword>